<dbReference type="InterPro" id="IPR025948">
    <property type="entry name" value="HTH-like_dom"/>
</dbReference>
<evidence type="ECO:0000256" key="1">
    <source>
        <dbReference type="SAM" id="Coils"/>
    </source>
</evidence>
<evidence type="ECO:0000313" key="7">
    <source>
        <dbReference type="EMBL" id="USE81755.1"/>
    </source>
</evidence>
<organism evidence="5 8">
    <name type="scientific">Cupriavidus gilardii</name>
    <dbReference type="NCBI Taxonomy" id="82541"/>
    <lineage>
        <taxon>Bacteria</taxon>
        <taxon>Pseudomonadati</taxon>
        <taxon>Pseudomonadota</taxon>
        <taxon>Betaproteobacteria</taxon>
        <taxon>Burkholderiales</taxon>
        <taxon>Burkholderiaceae</taxon>
        <taxon>Cupriavidus</taxon>
    </lineage>
</organism>
<dbReference type="PROSITE" id="PS50994">
    <property type="entry name" value="INTEGRASE"/>
    <property type="match status" value="1"/>
</dbReference>
<dbReference type="Pfam" id="PF13276">
    <property type="entry name" value="HTH_21"/>
    <property type="match status" value="1"/>
</dbReference>
<dbReference type="EMBL" id="CP098736">
    <property type="protein sequence ID" value="USE81570.1"/>
    <property type="molecule type" value="Genomic_DNA"/>
</dbReference>
<dbReference type="Gene3D" id="3.30.420.10">
    <property type="entry name" value="Ribonuclease H-like superfamily/Ribonuclease H"/>
    <property type="match status" value="1"/>
</dbReference>
<dbReference type="Proteomes" id="UP001056648">
    <property type="component" value="Chromosome 2"/>
</dbReference>
<feature type="coiled-coil region" evidence="1">
    <location>
        <begin position="61"/>
        <end position="88"/>
    </location>
</feature>
<feature type="domain" description="Integrase catalytic" evidence="2">
    <location>
        <begin position="218"/>
        <end position="380"/>
    </location>
</feature>
<dbReference type="SUPFAM" id="SSF46689">
    <property type="entry name" value="Homeodomain-like"/>
    <property type="match status" value="1"/>
</dbReference>
<dbReference type="PANTHER" id="PTHR46889">
    <property type="entry name" value="TRANSPOSASE INSF FOR INSERTION SEQUENCE IS3B-RELATED"/>
    <property type="match status" value="1"/>
</dbReference>
<dbReference type="Gene3D" id="1.10.10.60">
    <property type="entry name" value="Homeodomain-like"/>
    <property type="match status" value="1"/>
</dbReference>
<dbReference type="EMBL" id="CP098736">
    <property type="protein sequence ID" value="USE81703.1"/>
    <property type="molecule type" value="Genomic_DNA"/>
</dbReference>
<evidence type="ECO:0000313" key="6">
    <source>
        <dbReference type="EMBL" id="USE81703.1"/>
    </source>
</evidence>
<proteinExistence type="predicted"/>
<dbReference type="EMBL" id="CP098737">
    <property type="protein sequence ID" value="USE81755.1"/>
    <property type="molecule type" value="Genomic_DNA"/>
</dbReference>
<keyword evidence="8" id="KW-1185">Reference proteome</keyword>
<accession>A0ABY4W3G7</accession>
<geneLocation type="plasmid" evidence="7 8">
    <name>plas1</name>
</geneLocation>
<dbReference type="InterPro" id="IPR048020">
    <property type="entry name" value="Transpos_IS3"/>
</dbReference>
<dbReference type="SUPFAM" id="SSF53098">
    <property type="entry name" value="Ribonuclease H-like"/>
    <property type="match status" value="1"/>
</dbReference>
<keyword evidence="1" id="KW-0175">Coiled coil</keyword>
<gene>
    <name evidence="4" type="ORF">NDR89_14355</name>
    <name evidence="5" type="ORF">NDR89_15595</name>
    <name evidence="3" type="ORF">NDR89_24475</name>
    <name evidence="6" type="ORF">NDR89_24480</name>
    <name evidence="7" type="ORF">NDR89_26405</name>
</gene>
<dbReference type="Pfam" id="PF13333">
    <property type="entry name" value="rve_2"/>
    <property type="match status" value="1"/>
</dbReference>
<dbReference type="EMBL" id="CP098736">
    <property type="protein sequence ID" value="USE79732.1"/>
    <property type="molecule type" value="Genomic_DNA"/>
</dbReference>
<dbReference type="InterPro" id="IPR001584">
    <property type="entry name" value="Integrase_cat-core"/>
</dbReference>
<protein>
    <submittedName>
        <fullName evidence="5">IS3 family transposase</fullName>
    </submittedName>
</protein>
<dbReference type="PANTHER" id="PTHR46889:SF4">
    <property type="entry name" value="TRANSPOSASE INSO FOR INSERTION SEQUENCE ELEMENT IS911B-RELATED"/>
    <property type="match status" value="1"/>
</dbReference>
<reference evidence="5" key="1">
    <citation type="submission" date="2022-06" db="EMBL/GenBank/DDBJ databases">
        <title>Complete genome sequence and characterization of Cupriavidus gilardii QJ1 isolated from contaminating cells.</title>
        <authorList>
            <person name="Qi J."/>
        </authorList>
    </citation>
    <scope>NUCLEOTIDE SEQUENCE</scope>
    <source>
        <strain evidence="5">QJ1</strain>
        <plasmid evidence="7">plas1</plasmid>
    </source>
</reference>
<dbReference type="InterPro" id="IPR002514">
    <property type="entry name" value="Transposase_8"/>
</dbReference>
<name>A0ABY4W3G7_9BURK</name>
<dbReference type="Pfam" id="PF00665">
    <property type="entry name" value="rve"/>
    <property type="match status" value="1"/>
</dbReference>
<dbReference type="InterPro" id="IPR036397">
    <property type="entry name" value="RNaseH_sf"/>
</dbReference>
<dbReference type="InterPro" id="IPR050900">
    <property type="entry name" value="Transposase_IS3/IS150/IS904"/>
</dbReference>
<evidence type="ECO:0000313" key="8">
    <source>
        <dbReference type="Proteomes" id="UP001056648"/>
    </source>
</evidence>
<dbReference type="EMBL" id="CP098736">
    <property type="protein sequence ID" value="USE81556.1"/>
    <property type="molecule type" value="Genomic_DNA"/>
</dbReference>
<sequence length="388" mass="44702">MKQRRKFDPAFKLEVVRMIRDQGLSVAEVCHSMAIGETAVRRWLAQYDAELKGEKGIGRPLTPEQQRIRQLEEENRRLKEDNLILKKAFGLLRPRTEVMYHAVSGLQKEAIPLSRACLALGVSRAGYYAFLRRPGGDAKRTRQMVYVRAAFEASGRTYGSRRVARDVSRQGVKIGRYRARTLMRQAHLRPVWKRKFVATTNSRHDRPVARNVLDRQFRPAAPNQAWVSDITYIRTLEGWLYLAVVLDLYSRKVVGWSMAAAMPSTLVVSALQMAIAHRKPGPGLIVHSDRGSQYASDEYQSLLARHGMVCSMSRLGDCWDNAVAERFFLNLKMERVWQRRYADRAEARRDIMQYIVGFYNPMRLHSTLGYESPQDYEDKFNQTTLTTV</sequence>
<evidence type="ECO:0000313" key="4">
    <source>
        <dbReference type="EMBL" id="USE81556.1"/>
    </source>
</evidence>
<dbReference type="Proteomes" id="UP001056648">
    <property type="component" value="Plasmid plas1"/>
</dbReference>
<dbReference type="NCBIfam" id="NF033516">
    <property type="entry name" value="transpos_IS3"/>
    <property type="match status" value="1"/>
</dbReference>
<evidence type="ECO:0000313" key="5">
    <source>
        <dbReference type="EMBL" id="USE81570.1"/>
    </source>
</evidence>
<dbReference type="InterPro" id="IPR009057">
    <property type="entry name" value="Homeodomain-like_sf"/>
</dbReference>
<dbReference type="InterPro" id="IPR012337">
    <property type="entry name" value="RNaseH-like_sf"/>
</dbReference>
<evidence type="ECO:0000259" key="2">
    <source>
        <dbReference type="PROSITE" id="PS50994"/>
    </source>
</evidence>
<keyword evidence="7" id="KW-0614">Plasmid</keyword>
<dbReference type="Pfam" id="PF01527">
    <property type="entry name" value="HTH_Tnp_1"/>
    <property type="match status" value="1"/>
</dbReference>
<evidence type="ECO:0000313" key="3">
    <source>
        <dbReference type="EMBL" id="USE79732.1"/>
    </source>
</evidence>